<feature type="region of interest" description="Disordered" evidence="1">
    <location>
        <begin position="859"/>
        <end position="896"/>
    </location>
</feature>
<accession>A0A1E3IRE8</accession>
<feature type="region of interest" description="Disordered" evidence="1">
    <location>
        <begin position="317"/>
        <end position="345"/>
    </location>
</feature>
<feature type="compositionally biased region" description="Polar residues" evidence="1">
    <location>
        <begin position="859"/>
        <end position="870"/>
    </location>
</feature>
<dbReference type="InterPro" id="IPR005036">
    <property type="entry name" value="CBM21_dom"/>
</dbReference>
<dbReference type="VEuPathDB" id="FungiDB:L203_01383"/>
<dbReference type="KEGG" id="cdep:91086343"/>
<dbReference type="OrthoDB" id="1881at2759"/>
<feature type="compositionally biased region" description="Low complexity" evidence="1">
    <location>
        <begin position="708"/>
        <end position="733"/>
    </location>
</feature>
<dbReference type="Pfam" id="PF03370">
    <property type="entry name" value="CBM_21"/>
    <property type="match status" value="1"/>
</dbReference>
<dbReference type="PANTHER" id="PTHR12307">
    <property type="entry name" value="PROTEIN PHOSPHATASE 1 REGULATORY SUBUNIT"/>
    <property type="match status" value="1"/>
</dbReference>
<feature type="compositionally biased region" description="Polar residues" evidence="1">
    <location>
        <begin position="659"/>
        <end position="673"/>
    </location>
</feature>
<organism evidence="2 3">
    <name type="scientific">Cryptococcus depauperatus CBS 7841</name>
    <dbReference type="NCBI Taxonomy" id="1295531"/>
    <lineage>
        <taxon>Eukaryota</taxon>
        <taxon>Fungi</taxon>
        <taxon>Dikarya</taxon>
        <taxon>Basidiomycota</taxon>
        <taxon>Agaricomycotina</taxon>
        <taxon>Tremellomycetes</taxon>
        <taxon>Tremellales</taxon>
        <taxon>Cryptococcaceae</taxon>
        <taxon>Cryptococcus</taxon>
    </lineage>
</organism>
<dbReference type="PANTHER" id="PTHR12307:SF36">
    <property type="entry name" value="GLYCOGEN-BINDING SUBUNIT 76A"/>
    <property type="match status" value="1"/>
</dbReference>
<dbReference type="PROSITE" id="PS51159">
    <property type="entry name" value="CBM21"/>
    <property type="match status" value="1"/>
</dbReference>
<dbReference type="RefSeq" id="XP_066067656.1">
    <property type="nucleotide sequence ID" value="XM_066211559.1"/>
</dbReference>
<keyword evidence="3" id="KW-1185">Reference proteome</keyword>
<feature type="region of interest" description="Disordered" evidence="1">
    <location>
        <begin position="536"/>
        <end position="565"/>
    </location>
</feature>
<feature type="region of interest" description="Disordered" evidence="1">
    <location>
        <begin position="284"/>
        <end position="305"/>
    </location>
</feature>
<feature type="compositionally biased region" description="Low complexity" evidence="1">
    <location>
        <begin position="44"/>
        <end position="55"/>
    </location>
</feature>
<proteinExistence type="predicted"/>
<reference evidence="2" key="2">
    <citation type="journal article" date="2022" name="Elife">
        <title>Obligate sexual reproduction of a homothallic fungus closely related to the Cryptococcus pathogenic species complex.</title>
        <authorList>
            <person name="Passer A.R."/>
            <person name="Clancey S.A."/>
            <person name="Shea T."/>
            <person name="David-Palma M."/>
            <person name="Averette A.F."/>
            <person name="Boekhout T."/>
            <person name="Porcel B.M."/>
            <person name="Nowrousian M."/>
            <person name="Cuomo C.A."/>
            <person name="Sun S."/>
            <person name="Heitman J."/>
            <person name="Coelho M.A."/>
        </authorList>
    </citation>
    <scope>NUCLEOTIDE SEQUENCE</scope>
    <source>
        <strain evidence="2">CBS 7841</strain>
    </source>
</reference>
<sequence length="924" mass="101179">MVYTHPQIPFPANSNTSSPAKEPASWHRAQKDNMASSPMPILPRRFSSNSTTSRRGASPSFTISRPLEGLPRRASHSSGAASISGLPPAGEGSSLGLKLHGSPSQPSSQKELKDELPSHSPLNGDSSVPVPDFDPKFRPAKRPSPNRSPFSSNRPTLLSHRLSSGHAKPCLGLQSHQTHFPSSASTSELTSTPTPISPDISRPSTIRKKSGEIVKPSLKQRSLSTPDLTRQNHVSSSDEEASSNTFGSERSKSVRFADANEGDANALESVVLFLREQKVTAVSKAIDPESQPTDTETENETDASDFVQFRTRRNAAARATDEANQIQLDSASRVPRKRTDFSPDARGSLSDENVILERTELQTGTCLALRGTVIVRNLAFRKWVAVRFTLDHWQTVSEVSGTHVCHIPPGTTGDEGWDRFSFAIKLEDYKRKLEDRQLILCVHYSIDGKDWWDSNDGINYNFTFKKVPSRRLNRTSVPASISGYPLSNDSISTLPRLRSNNIPPPSSQIRKTFGARDNNAGTLSSNWVFPKLSQRVGDNITRPDSPLQSPPPKTAYKPPEPPTIHTHLSLSKYCAPSPPQSPVKQQDVSLTSNDDLANASQQVSDKVTSSQYTTLTPIPSTHERRSSWNGQANKWKSFTDTMNKSKENTALDGEKTPVATDSRSLESESTVMSPETCPHKPLTLKRSTGDLRKLVQEAEDNDNGLITPPSSNLSSPPTSVHSDLPPDLLSPSPASTGESSPVNSMSLDSTPDLSTLTIEIDPQGDERERVAHPKDHKFFNPGSYQEFLDKFCFFQSQSPHMMTSNAPHEIGSMHNRPSFIPISRQNSPTGFPFFQHNSSHSPLNSPTPTKHYTTAQEAFGFSSSSQSTPTKYDKLSPAMLQPQPTQNSPINQFVSGYHANPADTLEWAQQIHSNTASPSLAAAK</sequence>
<feature type="region of interest" description="Disordered" evidence="1">
    <location>
        <begin position="646"/>
        <end position="688"/>
    </location>
</feature>
<name>A0A1E3IRE8_9TREE</name>
<reference evidence="2" key="1">
    <citation type="submission" date="2016-06" db="EMBL/GenBank/DDBJ databases">
        <authorList>
            <person name="Cuomo C."/>
            <person name="Litvintseva A."/>
            <person name="Heitman J."/>
            <person name="Chen Y."/>
            <person name="Sun S."/>
            <person name="Springer D."/>
            <person name="Dromer F."/>
            <person name="Young S."/>
            <person name="Zeng Q."/>
            <person name="Chapman S."/>
            <person name="Gujja S."/>
            <person name="Saif S."/>
            <person name="Birren B."/>
        </authorList>
    </citation>
    <scope>NUCLEOTIDE SEQUENCE</scope>
    <source>
        <strain evidence="2">CBS 7841</strain>
    </source>
</reference>
<feature type="compositionally biased region" description="Polar residues" evidence="1">
    <location>
        <begin position="597"/>
        <end position="619"/>
    </location>
</feature>
<dbReference type="GO" id="GO:0008157">
    <property type="term" value="F:protein phosphatase 1 binding"/>
    <property type="evidence" value="ECO:0007669"/>
    <property type="project" value="TreeGrafter"/>
</dbReference>
<feature type="region of interest" description="Disordered" evidence="1">
    <location>
        <begin position="700"/>
        <end position="754"/>
    </location>
</feature>
<protein>
    <submittedName>
        <fullName evidence="2">Uncharacterized protein</fullName>
    </submittedName>
</protein>
<evidence type="ECO:0000313" key="3">
    <source>
        <dbReference type="Proteomes" id="UP000094043"/>
    </source>
</evidence>
<feature type="compositionally biased region" description="Low complexity" evidence="1">
    <location>
        <begin position="143"/>
        <end position="155"/>
    </location>
</feature>
<dbReference type="GeneID" id="91086343"/>
<evidence type="ECO:0000256" key="1">
    <source>
        <dbReference type="SAM" id="MobiDB-lite"/>
    </source>
</evidence>
<feature type="compositionally biased region" description="Low complexity" evidence="1">
    <location>
        <begin position="76"/>
        <end position="85"/>
    </location>
</feature>
<dbReference type="InterPro" id="IPR038175">
    <property type="entry name" value="CBM21_dom_sf"/>
</dbReference>
<dbReference type="GO" id="GO:0005979">
    <property type="term" value="P:regulation of glycogen biosynthetic process"/>
    <property type="evidence" value="ECO:0007669"/>
    <property type="project" value="TreeGrafter"/>
</dbReference>
<dbReference type="EMBL" id="CP143785">
    <property type="protein sequence ID" value="WVN86956.1"/>
    <property type="molecule type" value="Genomic_DNA"/>
</dbReference>
<feature type="compositionally biased region" description="Basic and acidic residues" evidence="1">
    <location>
        <begin position="646"/>
        <end position="655"/>
    </location>
</feature>
<feature type="region of interest" description="Disordered" evidence="1">
    <location>
        <begin position="1"/>
        <end position="251"/>
    </location>
</feature>
<dbReference type="Proteomes" id="UP000094043">
    <property type="component" value="Chromosome 2"/>
</dbReference>
<feature type="region of interest" description="Disordered" evidence="1">
    <location>
        <begin position="597"/>
        <end position="631"/>
    </location>
</feature>
<feature type="compositionally biased region" description="Polar residues" evidence="1">
    <location>
        <begin position="734"/>
        <end position="754"/>
    </location>
</feature>
<dbReference type="InterPro" id="IPR050782">
    <property type="entry name" value="PP1_regulatory_subunit_3"/>
</dbReference>
<gene>
    <name evidence="2" type="ORF">L203_102131</name>
</gene>
<feature type="compositionally biased region" description="Pro residues" evidence="1">
    <location>
        <begin position="548"/>
        <end position="562"/>
    </location>
</feature>
<dbReference type="AlphaFoldDB" id="A0A1E3IRE8"/>
<feature type="compositionally biased region" description="Polar residues" evidence="1">
    <location>
        <begin position="174"/>
        <end position="194"/>
    </location>
</feature>
<dbReference type="GO" id="GO:2001069">
    <property type="term" value="F:glycogen binding"/>
    <property type="evidence" value="ECO:0007669"/>
    <property type="project" value="TreeGrafter"/>
</dbReference>
<dbReference type="GO" id="GO:0000164">
    <property type="term" value="C:protein phosphatase type 1 complex"/>
    <property type="evidence" value="ECO:0007669"/>
    <property type="project" value="TreeGrafter"/>
</dbReference>
<feature type="compositionally biased region" description="Polar residues" evidence="1">
    <location>
        <begin position="219"/>
        <end position="235"/>
    </location>
</feature>
<feature type="compositionally biased region" description="Polar residues" evidence="1">
    <location>
        <begin position="882"/>
        <end position="894"/>
    </location>
</feature>
<dbReference type="Gene3D" id="2.60.40.2440">
    <property type="entry name" value="Carbohydrate binding type-21 domain"/>
    <property type="match status" value="1"/>
</dbReference>
<reference evidence="2" key="3">
    <citation type="submission" date="2024-01" db="EMBL/GenBank/DDBJ databases">
        <authorList>
            <person name="Coelho M.A."/>
            <person name="David-Palma M."/>
            <person name="Shea T."/>
            <person name="Sun S."/>
            <person name="Cuomo C.A."/>
            <person name="Heitman J."/>
        </authorList>
    </citation>
    <scope>NUCLEOTIDE SEQUENCE</scope>
    <source>
        <strain evidence="2">CBS 7841</strain>
    </source>
</reference>
<evidence type="ECO:0000313" key="2">
    <source>
        <dbReference type="EMBL" id="WVN86956.1"/>
    </source>
</evidence>